<dbReference type="AlphaFoldDB" id="A0AAD4H4A2"/>
<keyword evidence="2" id="KW-1185">Reference proteome</keyword>
<organism evidence="1 2">
    <name type="scientific">Linnemannia exigua</name>
    <dbReference type="NCBI Taxonomy" id="604196"/>
    <lineage>
        <taxon>Eukaryota</taxon>
        <taxon>Fungi</taxon>
        <taxon>Fungi incertae sedis</taxon>
        <taxon>Mucoromycota</taxon>
        <taxon>Mortierellomycotina</taxon>
        <taxon>Mortierellomycetes</taxon>
        <taxon>Mortierellales</taxon>
        <taxon>Mortierellaceae</taxon>
        <taxon>Linnemannia</taxon>
    </lineage>
</organism>
<accession>A0AAD4H4A2</accession>
<reference evidence="1" key="1">
    <citation type="journal article" date="2020" name="Fungal Divers.">
        <title>Resolving the Mortierellaceae phylogeny through synthesis of multi-gene phylogenetics and phylogenomics.</title>
        <authorList>
            <person name="Vandepol N."/>
            <person name="Liber J."/>
            <person name="Desiro A."/>
            <person name="Na H."/>
            <person name="Kennedy M."/>
            <person name="Barry K."/>
            <person name="Grigoriev I.V."/>
            <person name="Miller A.N."/>
            <person name="O'Donnell K."/>
            <person name="Stajich J.E."/>
            <person name="Bonito G."/>
        </authorList>
    </citation>
    <scope>NUCLEOTIDE SEQUENCE</scope>
    <source>
        <strain evidence="1">NRRL 28262</strain>
    </source>
</reference>
<gene>
    <name evidence="1" type="ORF">BGZ95_002478</name>
</gene>
<dbReference type="Proteomes" id="UP001194580">
    <property type="component" value="Unassembled WGS sequence"/>
</dbReference>
<name>A0AAD4H4A2_9FUNG</name>
<sequence>MVQSAAQFASSNYDCKGHDILIIYEAWSEARWTAMENKSRSTLPSSSTNLNCTIKYTIRAVLQRRFPSLSNPFMSTPASKISCDWSATSTASIASKKTTMTPMPSAPYGRNQLQFFLHL</sequence>
<protein>
    <submittedName>
        <fullName evidence="1">Uncharacterized protein</fullName>
    </submittedName>
</protein>
<evidence type="ECO:0000313" key="1">
    <source>
        <dbReference type="EMBL" id="KAG0268398.1"/>
    </source>
</evidence>
<proteinExistence type="predicted"/>
<dbReference type="EMBL" id="JAAAIL010001528">
    <property type="protein sequence ID" value="KAG0268398.1"/>
    <property type="molecule type" value="Genomic_DNA"/>
</dbReference>
<comment type="caution">
    <text evidence="1">The sequence shown here is derived from an EMBL/GenBank/DDBJ whole genome shotgun (WGS) entry which is preliminary data.</text>
</comment>
<evidence type="ECO:0000313" key="2">
    <source>
        <dbReference type="Proteomes" id="UP001194580"/>
    </source>
</evidence>